<dbReference type="NCBIfam" id="TIGR00030">
    <property type="entry name" value="S21p"/>
    <property type="match status" value="1"/>
</dbReference>
<dbReference type="PANTHER" id="PTHR21109:SF0">
    <property type="entry name" value="SMALL RIBOSOMAL SUBUNIT PROTEIN BS21M"/>
    <property type="match status" value="1"/>
</dbReference>
<organism evidence="7 8">
    <name type="scientific">Candidatus Nitronereus thalassa</name>
    <dbReference type="NCBI Taxonomy" id="3020898"/>
    <lineage>
        <taxon>Bacteria</taxon>
        <taxon>Pseudomonadati</taxon>
        <taxon>Nitrospirota</taxon>
        <taxon>Nitrospiria</taxon>
        <taxon>Nitrospirales</taxon>
        <taxon>Nitrospiraceae</taxon>
        <taxon>Candidatus Nitronereus</taxon>
    </lineage>
</organism>
<feature type="compositionally biased region" description="Basic residues" evidence="6">
    <location>
        <begin position="53"/>
        <end position="64"/>
    </location>
</feature>
<keyword evidence="8" id="KW-1185">Reference proteome</keyword>
<keyword evidence="2 5" id="KW-0689">Ribosomal protein</keyword>
<evidence type="ECO:0000256" key="4">
    <source>
        <dbReference type="ARBA" id="ARBA00035135"/>
    </source>
</evidence>
<dbReference type="Pfam" id="PF01165">
    <property type="entry name" value="Ribosomal_S21"/>
    <property type="match status" value="1"/>
</dbReference>
<dbReference type="HAMAP" id="MF_00358">
    <property type="entry name" value="Ribosomal_bS21"/>
    <property type="match status" value="1"/>
</dbReference>
<keyword evidence="3 5" id="KW-0687">Ribonucleoprotein</keyword>
<dbReference type="PANTHER" id="PTHR21109">
    <property type="entry name" value="MITOCHONDRIAL 28S RIBOSOMAL PROTEIN S21"/>
    <property type="match status" value="1"/>
</dbReference>
<accession>A0ABU3K8G1</accession>
<dbReference type="InterPro" id="IPR038380">
    <property type="entry name" value="Ribosomal_bS21_sf"/>
</dbReference>
<dbReference type="RefSeq" id="WP_313833184.1">
    <property type="nucleotide sequence ID" value="NZ_JAQOUE010000001.1"/>
</dbReference>
<name>A0ABU3K8G1_9BACT</name>
<dbReference type="GO" id="GO:0005840">
    <property type="term" value="C:ribosome"/>
    <property type="evidence" value="ECO:0007669"/>
    <property type="project" value="UniProtKB-KW"/>
</dbReference>
<dbReference type="Proteomes" id="UP001250932">
    <property type="component" value="Unassembled WGS sequence"/>
</dbReference>
<evidence type="ECO:0000313" key="8">
    <source>
        <dbReference type="Proteomes" id="UP001250932"/>
    </source>
</evidence>
<dbReference type="Gene3D" id="1.20.5.1150">
    <property type="entry name" value="Ribosomal protein S8"/>
    <property type="match status" value="1"/>
</dbReference>
<dbReference type="EMBL" id="JAQOUE010000001">
    <property type="protein sequence ID" value="MDT7042734.1"/>
    <property type="molecule type" value="Genomic_DNA"/>
</dbReference>
<dbReference type="InterPro" id="IPR001911">
    <property type="entry name" value="Ribosomal_bS21"/>
</dbReference>
<evidence type="ECO:0000256" key="2">
    <source>
        <dbReference type="ARBA" id="ARBA00022980"/>
    </source>
</evidence>
<gene>
    <name evidence="5 7" type="primary">rpsU</name>
    <name evidence="7" type="ORF">PPG34_10260</name>
</gene>
<comment type="similarity">
    <text evidence="1 5">Belongs to the bacterial ribosomal protein bS21 family.</text>
</comment>
<sequence>MEIRVVNNNVEKALRVAKKKLAADGLFRELKRRRFYEKPSVKKKAKEREAARRRQKWLAKRTFR</sequence>
<evidence type="ECO:0000256" key="3">
    <source>
        <dbReference type="ARBA" id="ARBA00023274"/>
    </source>
</evidence>
<evidence type="ECO:0000313" key="7">
    <source>
        <dbReference type="EMBL" id="MDT7042734.1"/>
    </source>
</evidence>
<feature type="region of interest" description="Disordered" evidence="6">
    <location>
        <begin position="41"/>
        <end position="64"/>
    </location>
</feature>
<feature type="compositionally biased region" description="Basic and acidic residues" evidence="6">
    <location>
        <begin position="41"/>
        <end position="52"/>
    </location>
</feature>
<proteinExistence type="inferred from homology"/>
<reference evidence="7 8" key="1">
    <citation type="journal article" date="2023" name="ISME J.">
        <title>Cultivation and genomic characterization of novel and ubiquitous marine nitrite-oxidizing bacteria from the Nitrospirales.</title>
        <authorList>
            <person name="Mueller A.J."/>
            <person name="Daebeler A."/>
            <person name="Herbold C.W."/>
            <person name="Kirkegaard R.H."/>
            <person name="Daims H."/>
        </authorList>
    </citation>
    <scope>NUCLEOTIDE SEQUENCE [LARGE SCALE GENOMIC DNA]</scope>
    <source>
        <strain evidence="7 8">EB</strain>
    </source>
</reference>
<comment type="caution">
    <text evidence="7">The sequence shown here is derived from an EMBL/GenBank/DDBJ whole genome shotgun (WGS) entry which is preliminary data.</text>
</comment>
<evidence type="ECO:0000256" key="5">
    <source>
        <dbReference type="HAMAP-Rule" id="MF_00358"/>
    </source>
</evidence>
<protein>
    <recommendedName>
        <fullName evidence="4 5">Small ribosomal subunit protein bS21</fullName>
    </recommendedName>
</protein>
<evidence type="ECO:0000256" key="1">
    <source>
        <dbReference type="ARBA" id="ARBA00006640"/>
    </source>
</evidence>
<evidence type="ECO:0000256" key="6">
    <source>
        <dbReference type="SAM" id="MobiDB-lite"/>
    </source>
</evidence>